<comment type="caution">
    <text evidence="2">The sequence shown here is derived from an EMBL/GenBank/DDBJ whole genome shotgun (WGS) entry which is preliminary data.</text>
</comment>
<reference evidence="2 3" key="1">
    <citation type="submission" date="2022-11" db="EMBL/GenBank/DDBJ databases">
        <title>Desulfobotulus tamanensis H1 sp. nov. - anaerobic, alkaliphilic, sulphate reducing bacterium isolated from terrestrial mud volcano.</title>
        <authorList>
            <person name="Frolova A."/>
            <person name="Merkel A.Y."/>
            <person name="Slobodkin A.I."/>
        </authorList>
    </citation>
    <scope>NUCLEOTIDE SEQUENCE [LARGE SCALE GENOMIC DNA]</scope>
    <source>
        <strain evidence="2 3">H1</strain>
    </source>
</reference>
<keyword evidence="3" id="KW-1185">Reference proteome</keyword>
<sequence>MKKTLFLFEKIFVYQAFIFLKLVGFGRGIAIAIVLWTDKQAVWFLVSPLVVYTGTRLLMCRCTHK</sequence>
<proteinExistence type="predicted"/>
<name>A0ABT3N5E8_9BACT</name>
<keyword evidence="1" id="KW-0472">Membrane</keyword>
<organism evidence="2 3">
    <name type="scientific">Desulfobotulus pelophilus</name>
    <dbReference type="NCBI Taxonomy" id="2823377"/>
    <lineage>
        <taxon>Bacteria</taxon>
        <taxon>Pseudomonadati</taxon>
        <taxon>Thermodesulfobacteriota</taxon>
        <taxon>Desulfobacteria</taxon>
        <taxon>Desulfobacterales</taxon>
        <taxon>Desulfobacteraceae</taxon>
        <taxon>Desulfobotulus</taxon>
    </lineage>
</organism>
<evidence type="ECO:0000313" key="2">
    <source>
        <dbReference type="EMBL" id="MCW7752669.1"/>
    </source>
</evidence>
<evidence type="ECO:0000313" key="3">
    <source>
        <dbReference type="Proteomes" id="UP001209681"/>
    </source>
</evidence>
<feature type="transmembrane region" description="Helical" evidence="1">
    <location>
        <begin position="12"/>
        <end position="35"/>
    </location>
</feature>
<gene>
    <name evidence="2" type="ORF">OOT00_01560</name>
</gene>
<evidence type="ECO:0000256" key="1">
    <source>
        <dbReference type="SAM" id="Phobius"/>
    </source>
</evidence>
<dbReference type="RefSeq" id="WP_265423532.1">
    <property type="nucleotide sequence ID" value="NZ_JAPFPW010000001.1"/>
</dbReference>
<accession>A0ABT3N5E8</accession>
<dbReference type="Proteomes" id="UP001209681">
    <property type="component" value="Unassembled WGS sequence"/>
</dbReference>
<protein>
    <submittedName>
        <fullName evidence="2">Uncharacterized protein</fullName>
    </submittedName>
</protein>
<dbReference type="EMBL" id="JAPFPW010000001">
    <property type="protein sequence ID" value="MCW7752669.1"/>
    <property type="molecule type" value="Genomic_DNA"/>
</dbReference>
<keyword evidence="1" id="KW-1133">Transmembrane helix</keyword>
<feature type="transmembrane region" description="Helical" evidence="1">
    <location>
        <begin position="41"/>
        <end position="59"/>
    </location>
</feature>
<keyword evidence="1" id="KW-0812">Transmembrane</keyword>